<proteinExistence type="predicted"/>
<protein>
    <submittedName>
        <fullName evidence="1">Uncharacterized protein</fullName>
    </submittedName>
</protein>
<gene>
    <name evidence="1" type="ORF">ARMSODRAFT_555835</name>
</gene>
<sequence length="138" mass="16357">MSRQSPFPFSFHDAPTVHQSRLYICFLHHPQISWKKSIIVSAATLLCFTFRSFYLMKSCFYLLDDLLVLQRRVRHLQYPRYPWNLGKTRRPLLSTDVLVSTLGIPTKRIEDEGTEVRSSDMTRRKYIGRPAARSYMWI</sequence>
<dbReference type="EMBL" id="KZ293462">
    <property type="protein sequence ID" value="PBK62862.1"/>
    <property type="molecule type" value="Genomic_DNA"/>
</dbReference>
<organism evidence="1 2">
    <name type="scientific">Armillaria solidipes</name>
    <dbReference type="NCBI Taxonomy" id="1076256"/>
    <lineage>
        <taxon>Eukaryota</taxon>
        <taxon>Fungi</taxon>
        <taxon>Dikarya</taxon>
        <taxon>Basidiomycota</taxon>
        <taxon>Agaricomycotina</taxon>
        <taxon>Agaricomycetes</taxon>
        <taxon>Agaricomycetidae</taxon>
        <taxon>Agaricales</taxon>
        <taxon>Marasmiineae</taxon>
        <taxon>Physalacriaceae</taxon>
        <taxon>Armillaria</taxon>
    </lineage>
</organism>
<accession>A0A2H3B760</accession>
<dbReference type="AlphaFoldDB" id="A0A2H3B760"/>
<reference evidence="2" key="1">
    <citation type="journal article" date="2017" name="Nat. Ecol. Evol.">
        <title>Genome expansion and lineage-specific genetic innovations in the forest pathogenic fungi Armillaria.</title>
        <authorList>
            <person name="Sipos G."/>
            <person name="Prasanna A.N."/>
            <person name="Walter M.C."/>
            <person name="O'Connor E."/>
            <person name="Balint B."/>
            <person name="Krizsan K."/>
            <person name="Kiss B."/>
            <person name="Hess J."/>
            <person name="Varga T."/>
            <person name="Slot J."/>
            <person name="Riley R."/>
            <person name="Boka B."/>
            <person name="Rigling D."/>
            <person name="Barry K."/>
            <person name="Lee J."/>
            <person name="Mihaltcheva S."/>
            <person name="LaButti K."/>
            <person name="Lipzen A."/>
            <person name="Waldron R."/>
            <person name="Moloney N.M."/>
            <person name="Sperisen C."/>
            <person name="Kredics L."/>
            <person name="Vagvoelgyi C."/>
            <person name="Patrignani A."/>
            <person name="Fitzpatrick D."/>
            <person name="Nagy I."/>
            <person name="Doyle S."/>
            <person name="Anderson J.B."/>
            <person name="Grigoriev I.V."/>
            <person name="Gueldener U."/>
            <person name="Muensterkoetter M."/>
            <person name="Nagy L.G."/>
        </authorList>
    </citation>
    <scope>NUCLEOTIDE SEQUENCE [LARGE SCALE GENOMIC DNA]</scope>
    <source>
        <strain evidence="2">28-4</strain>
    </source>
</reference>
<name>A0A2H3B760_9AGAR</name>
<evidence type="ECO:0000313" key="2">
    <source>
        <dbReference type="Proteomes" id="UP000218334"/>
    </source>
</evidence>
<dbReference type="Proteomes" id="UP000218334">
    <property type="component" value="Unassembled WGS sequence"/>
</dbReference>
<evidence type="ECO:0000313" key="1">
    <source>
        <dbReference type="EMBL" id="PBK62862.1"/>
    </source>
</evidence>
<keyword evidence="2" id="KW-1185">Reference proteome</keyword>